<dbReference type="AlphaFoldDB" id="A0A409YD42"/>
<protein>
    <submittedName>
        <fullName evidence="2">Uncharacterized protein</fullName>
    </submittedName>
</protein>
<sequence>MAKGSAFLTFNGSTGSGDAEERGKAREWIGRWWWHGWEKRVRWERLGRSEPSQALFGPEGETKHVASRRWLTRFSTSTPNSSLSLPSGGDAALIVDIQYNPPYSDYLQDDVT</sequence>
<accession>A0A409YD42</accession>
<keyword evidence="3" id="KW-1185">Reference proteome</keyword>
<reference evidence="2 3" key="1">
    <citation type="journal article" date="2018" name="Evol. Lett.">
        <title>Horizontal gene cluster transfer increased hallucinogenic mushroom diversity.</title>
        <authorList>
            <person name="Reynolds H.T."/>
            <person name="Vijayakumar V."/>
            <person name="Gluck-Thaler E."/>
            <person name="Korotkin H.B."/>
            <person name="Matheny P.B."/>
            <person name="Slot J.C."/>
        </authorList>
    </citation>
    <scope>NUCLEOTIDE SEQUENCE [LARGE SCALE GENOMIC DNA]</scope>
    <source>
        <strain evidence="2 3">SRW20</strain>
    </source>
</reference>
<dbReference type="EMBL" id="NHYE01000977">
    <property type="protein sequence ID" value="PPR00939.1"/>
    <property type="molecule type" value="Genomic_DNA"/>
</dbReference>
<evidence type="ECO:0000256" key="1">
    <source>
        <dbReference type="SAM" id="MobiDB-lite"/>
    </source>
</evidence>
<dbReference type="Proteomes" id="UP000284706">
    <property type="component" value="Unassembled WGS sequence"/>
</dbReference>
<comment type="caution">
    <text evidence="2">The sequence shown here is derived from an EMBL/GenBank/DDBJ whole genome shotgun (WGS) entry which is preliminary data.</text>
</comment>
<organism evidence="2 3">
    <name type="scientific">Gymnopilus dilepis</name>
    <dbReference type="NCBI Taxonomy" id="231916"/>
    <lineage>
        <taxon>Eukaryota</taxon>
        <taxon>Fungi</taxon>
        <taxon>Dikarya</taxon>
        <taxon>Basidiomycota</taxon>
        <taxon>Agaricomycotina</taxon>
        <taxon>Agaricomycetes</taxon>
        <taxon>Agaricomycetidae</taxon>
        <taxon>Agaricales</taxon>
        <taxon>Agaricineae</taxon>
        <taxon>Hymenogastraceae</taxon>
        <taxon>Gymnopilus</taxon>
    </lineage>
</organism>
<gene>
    <name evidence="2" type="ORF">CVT26_015545</name>
</gene>
<name>A0A409YD42_9AGAR</name>
<dbReference type="InParanoid" id="A0A409YD42"/>
<proteinExistence type="predicted"/>
<feature type="region of interest" description="Disordered" evidence="1">
    <location>
        <begin position="1"/>
        <end position="22"/>
    </location>
</feature>
<evidence type="ECO:0000313" key="3">
    <source>
        <dbReference type="Proteomes" id="UP000284706"/>
    </source>
</evidence>
<evidence type="ECO:0000313" key="2">
    <source>
        <dbReference type="EMBL" id="PPR00939.1"/>
    </source>
</evidence>